<protein>
    <submittedName>
        <fullName evidence="2">Uncharacterized protein</fullName>
    </submittedName>
</protein>
<comment type="caution">
    <text evidence="2">The sequence shown here is derived from an EMBL/GenBank/DDBJ whole genome shotgun (WGS) entry which is preliminary data.</text>
</comment>
<organism evidence="2 3">
    <name type="scientific">Caerostris extrusa</name>
    <name type="common">Bark spider</name>
    <name type="synonym">Caerostris bankana</name>
    <dbReference type="NCBI Taxonomy" id="172846"/>
    <lineage>
        <taxon>Eukaryota</taxon>
        <taxon>Metazoa</taxon>
        <taxon>Ecdysozoa</taxon>
        <taxon>Arthropoda</taxon>
        <taxon>Chelicerata</taxon>
        <taxon>Arachnida</taxon>
        <taxon>Araneae</taxon>
        <taxon>Araneomorphae</taxon>
        <taxon>Entelegynae</taxon>
        <taxon>Araneoidea</taxon>
        <taxon>Araneidae</taxon>
        <taxon>Caerostris</taxon>
    </lineage>
</organism>
<evidence type="ECO:0000313" key="3">
    <source>
        <dbReference type="Proteomes" id="UP001054945"/>
    </source>
</evidence>
<feature type="transmembrane region" description="Helical" evidence="1">
    <location>
        <begin position="43"/>
        <end position="64"/>
    </location>
</feature>
<proteinExistence type="predicted"/>
<keyword evidence="1" id="KW-0472">Membrane</keyword>
<sequence>MFDSLDAVVDGHNNYRNTVWILLRMFDSLDAVVDGHNNYRNTVWILLRMFDSLSMLLWMIIIIVEDCMNIIADARLARCS</sequence>
<evidence type="ECO:0000256" key="1">
    <source>
        <dbReference type="SAM" id="Phobius"/>
    </source>
</evidence>
<evidence type="ECO:0000313" key="2">
    <source>
        <dbReference type="EMBL" id="GIX97031.1"/>
    </source>
</evidence>
<name>A0AAV4PMM4_CAEEX</name>
<gene>
    <name evidence="2" type="ORF">CEXT_143711</name>
</gene>
<dbReference type="AlphaFoldDB" id="A0AAV4PMM4"/>
<keyword evidence="1" id="KW-1133">Transmembrane helix</keyword>
<keyword evidence="1" id="KW-0812">Transmembrane</keyword>
<reference evidence="2 3" key="1">
    <citation type="submission" date="2021-06" db="EMBL/GenBank/DDBJ databases">
        <title>Caerostris extrusa draft genome.</title>
        <authorList>
            <person name="Kono N."/>
            <person name="Arakawa K."/>
        </authorList>
    </citation>
    <scope>NUCLEOTIDE SEQUENCE [LARGE SCALE GENOMIC DNA]</scope>
</reference>
<accession>A0AAV4PMM4</accession>
<dbReference type="Proteomes" id="UP001054945">
    <property type="component" value="Unassembled WGS sequence"/>
</dbReference>
<keyword evidence="3" id="KW-1185">Reference proteome</keyword>
<dbReference type="EMBL" id="BPLR01004731">
    <property type="protein sequence ID" value="GIX97031.1"/>
    <property type="molecule type" value="Genomic_DNA"/>
</dbReference>